<evidence type="ECO:0000259" key="2">
    <source>
        <dbReference type="Pfam" id="PF25139"/>
    </source>
</evidence>
<dbReference type="Proteomes" id="UP001489902">
    <property type="component" value="Chromosome 3"/>
</dbReference>
<dbReference type="Pfam" id="PF25139">
    <property type="entry name" value="LysM14_C"/>
    <property type="match status" value="1"/>
</dbReference>
<feature type="chain" id="PRO_5045152730" description="Secreted LysM effector LysM C-terminal domain-containing protein" evidence="1">
    <location>
        <begin position="21"/>
        <end position="139"/>
    </location>
</feature>
<dbReference type="EMBL" id="CP151262">
    <property type="protein sequence ID" value="WZH45591.1"/>
    <property type="molecule type" value="Genomic_DNA"/>
</dbReference>
<accession>A0ABZ2WYL9</accession>
<gene>
    <name evidence="3" type="ORF">QYS62_006655</name>
</gene>
<evidence type="ECO:0000313" key="4">
    <source>
        <dbReference type="Proteomes" id="UP001489902"/>
    </source>
</evidence>
<feature type="signal peptide" evidence="1">
    <location>
        <begin position="1"/>
        <end position="20"/>
    </location>
</feature>
<evidence type="ECO:0000313" key="3">
    <source>
        <dbReference type="EMBL" id="WZH45591.1"/>
    </source>
</evidence>
<keyword evidence="4" id="KW-1185">Reference proteome</keyword>
<dbReference type="InterPro" id="IPR057277">
    <property type="entry name" value="LysM_C"/>
</dbReference>
<evidence type="ECO:0000256" key="1">
    <source>
        <dbReference type="SAM" id="SignalP"/>
    </source>
</evidence>
<reference evidence="3 4" key="1">
    <citation type="submission" date="2024-04" db="EMBL/GenBank/DDBJ databases">
        <title>Complete genome sequence of Fusarium acuminatum.</title>
        <authorList>
            <person name="Lan B."/>
        </authorList>
    </citation>
    <scope>NUCLEOTIDE SEQUENCE [LARGE SCALE GENOMIC DNA]</scope>
    <source>
        <strain evidence="3">1A</strain>
    </source>
</reference>
<organism evidence="3 4">
    <name type="scientific">Fusarium acuminatum</name>
    <dbReference type="NCBI Taxonomy" id="5515"/>
    <lineage>
        <taxon>Eukaryota</taxon>
        <taxon>Fungi</taxon>
        <taxon>Dikarya</taxon>
        <taxon>Ascomycota</taxon>
        <taxon>Pezizomycotina</taxon>
        <taxon>Sordariomycetes</taxon>
        <taxon>Hypocreomycetidae</taxon>
        <taxon>Hypocreales</taxon>
        <taxon>Nectriaceae</taxon>
        <taxon>Fusarium</taxon>
        <taxon>Fusarium tricinctum species complex</taxon>
    </lineage>
</organism>
<proteinExistence type="predicted"/>
<feature type="domain" description="Secreted LysM effector LysM C-terminal" evidence="2">
    <location>
        <begin position="21"/>
        <end position="133"/>
    </location>
</feature>
<sequence length="139" mass="14911">MRFSVTTSLAVLATVSNVSAWHLTAYSNVKDCNPNDETEYQILEGNQGNCYTFGWSMPGVSCGHFTGGGIANQGCKGLFTAVAMYAHENTDCSFYAEDDCRGISTVRDSNTCISINELLSGGSSPTRFASFKCVSKSDL</sequence>
<protein>
    <recommendedName>
        <fullName evidence="2">Secreted LysM effector LysM C-terminal domain-containing protein</fullName>
    </recommendedName>
</protein>
<name>A0ABZ2WYL9_9HYPO</name>
<keyword evidence="1" id="KW-0732">Signal</keyword>